<comment type="catalytic activity">
    <reaction evidence="1">
        <text>ATP + protein L-histidine = ADP + protein N-phospho-L-histidine.</text>
        <dbReference type="EC" id="2.7.13.3"/>
    </reaction>
</comment>
<dbReference type="HOGENOM" id="CLU_000445_22_1_6"/>
<evidence type="ECO:0000256" key="3">
    <source>
        <dbReference type="ARBA" id="ARBA00006434"/>
    </source>
</evidence>
<dbReference type="SUPFAM" id="SSF55785">
    <property type="entry name" value="PYP-like sensor domain (PAS domain)"/>
    <property type="match status" value="1"/>
</dbReference>
<dbReference type="Gene3D" id="1.10.287.130">
    <property type="match status" value="1"/>
</dbReference>
<feature type="domain" description="PAS" evidence="16">
    <location>
        <begin position="640"/>
        <end position="688"/>
    </location>
</feature>
<evidence type="ECO:0000256" key="8">
    <source>
        <dbReference type="ARBA" id="ARBA00022741"/>
    </source>
</evidence>
<evidence type="ECO:0000256" key="9">
    <source>
        <dbReference type="ARBA" id="ARBA00022777"/>
    </source>
</evidence>
<feature type="transmembrane region" description="Helical" evidence="14">
    <location>
        <begin position="247"/>
        <end position="269"/>
    </location>
</feature>
<dbReference type="STRING" id="377629.TERTU_0572"/>
<dbReference type="RefSeq" id="WP_015819038.1">
    <property type="nucleotide sequence ID" value="NC_012997.1"/>
</dbReference>
<feature type="transmembrane region" description="Helical" evidence="14">
    <location>
        <begin position="407"/>
        <end position="428"/>
    </location>
</feature>
<feature type="transmembrane region" description="Helical" evidence="14">
    <location>
        <begin position="39"/>
        <end position="59"/>
    </location>
</feature>
<feature type="transmembrane region" description="Helical" evidence="14">
    <location>
        <begin position="115"/>
        <end position="135"/>
    </location>
</feature>
<feature type="domain" description="Histidine kinase" evidence="15">
    <location>
        <begin position="768"/>
        <end position="983"/>
    </location>
</feature>
<protein>
    <recommendedName>
        <fullName evidence="4">histidine kinase</fullName>
        <ecNumber evidence="4">2.7.13.3</ecNumber>
    </recommendedName>
</protein>
<evidence type="ECO:0000256" key="5">
    <source>
        <dbReference type="ARBA" id="ARBA00022553"/>
    </source>
</evidence>
<dbReference type="Gene3D" id="3.30.565.10">
    <property type="entry name" value="Histidine kinase-like ATPase, C-terminal domain"/>
    <property type="match status" value="1"/>
</dbReference>
<dbReference type="InterPro" id="IPR036097">
    <property type="entry name" value="HisK_dim/P_sf"/>
</dbReference>
<comment type="similarity">
    <text evidence="3">Belongs to the sodium:solute symporter (SSF) (TC 2.A.21) family.</text>
</comment>
<evidence type="ECO:0000256" key="14">
    <source>
        <dbReference type="SAM" id="Phobius"/>
    </source>
</evidence>
<evidence type="ECO:0000313" key="18">
    <source>
        <dbReference type="Proteomes" id="UP000009080"/>
    </source>
</evidence>
<dbReference type="OrthoDB" id="9764438at2"/>
<evidence type="ECO:0000256" key="1">
    <source>
        <dbReference type="ARBA" id="ARBA00000085"/>
    </source>
</evidence>
<keyword evidence="8" id="KW-0547">Nucleotide-binding</keyword>
<organism evidence="17 18">
    <name type="scientific">Teredinibacter turnerae (strain ATCC 39867 / T7901)</name>
    <dbReference type="NCBI Taxonomy" id="377629"/>
    <lineage>
        <taxon>Bacteria</taxon>
        <taxon>Pseudomonadati</taxon>
        <taxon>Pseudomonadota</taxon>
        <taxon>Gammaproteobacteria</taxon>
        <taxon>Cellvibrionales</taxon>
        <taxon>Cellvibrionaceae</taxon>
        <taxon>Teredinibacter</taxon>
    </lineage>
</organism>
<dbReference type="Proteomes" id="UP000009080">
    <property type="component" value="Chromosome"/>
</dbReference>
<dbReference type="PANTHER" id="PTHR43065:SF10">
    <property type="entry name" value="PEROXIDE STRESS-ACTIVATED HISTIDINE KINASE MAK3"/>
    <property type="match status" value="1"/>
</dbReference>
<evidence type="ECO:0000256" key="2">
    <source>
        <dbReference type="ARBA" id="ARBA00004141"/>
    </source>
</evidence>
<gene>
    <name evidence="17" type="primary">cbrA</name>
    <name evidence="17" type="ordered locus">TERTU_0572</name>
</gene>
<dbReference type="eggNOG" id="COG5000">
    <property type="taxonomic scope" value="Bacteria"/>
</dbReference>
<dbReference type="InterPro" id="IPR035965">
    <property type="entry name" value="PAS-like_dom_sf"/>
</dbReference>
<dbReference type="InterPro" id="IPR000014">
    <property type="entry name" value="PAS"/>
</dbReference>
<dbReference type="PROSITE" id="PS50112">
    <property type="entry name" value="PAS"/>
    <property type="match status" value="1"/>
</dbReference>
<evidence type="ECO:0000259" key="15">
    <source>
        <dbReference type="PROSITE" id="PS50109"/>
    </source>
</evidence>
<dbReference type="Pfam" id="PF08448">
    <property type="entry name" value="PAS_4"/>
    <property type="match status" value="1"/>
</dbReference>
<evidence type="ECO:0000256" key="11">
    <source>
        <dbReference type="ARBA" id="ARBA00022989"/>
    </source>
</evidence>
<keyword evidence="10" id="KW-0067">ATP-binding</keyword>
<keyword evidence="6" id="KW-0808">Transferase</keyword>
<sequence>MNFSVIQVGLICLTYLSVLFTIAYCTERGLISSRLVHHPVTYIFSLGIFASAWAFYGVIDLAGKFGYGALAYYLGTGTLFLLAPAALKPLMELARRFQINSTADLLTFRYHSHGVGGLATLCMLLAMAPLLALQIQAVAETIHIVTRDNGGTVAMPGSNFDSRQLLALAYCLVVASFAVTFGSNREHHKGLITSMAFESLVKVFGLCAIGLFSLYQVFGGPDGLEQWLVDNPVHLQNLNSPQTGESAHTLLLVFIATAVSMPHIFHMTVVENPVKNVSRTISWAFPLFLLVMALPIFPILWAGLKLGSVFPTEYFPLAVPIAANSKAFTVISFVAGLSAATGAIVAISLSIATMILNHWILPASPLRTHKGIYGQVIWMRRILIAAVVLGGYSFYLLLSHRFNLTDLALTAFIATLQFLPGIIAVAHWSPGNRNGLVAGLLVGTGVWLVGLFIPMVMGQHALPLTLFNWDIVVGIDSWERVTLWSLGLNTCAFVILSLLTRQSNDENYSAELCAEDEMSHPIRMALDIRAPEEIVERLTHRIGETTARAEVNRALEQLGFNVGESRPYALRRLRDEVEANLSGLMGISMATEIMDSELPYKIPEVDGVADINLMESRVNEYRDHLTGLAAELNDLRLYHRRTLEELPMAICSVGKDMEVLMWNSAMEQMTGITADHVTGSRLPQVLEPWGELLSRFANSSAPHFYKQEVELAGKTHWITLHQAAIHSSLAHKASGLVIMLEDVTEMQLLEQELLHSERLASVGRLAAGVAHEIGNPVTGIACIAQNMKYETEDADLLESVDQILSQTDRVSRIVHSLVNFSHSGQQQQEDNAQLPIDLRDCAQEAIDLIKLQQKGDITFENTVDSGLTAMGDTQRMIQVLVNLLSNARDASPDGGHIVVNGDLRKNWVHLSVTDEGTGISPELRDQIFEPFFTTKEPGEGTGLGLAMVYSIVEEHGGLLEIISPVDEVLQKGTKFVIKLPKPLETAATTGNTRR</sequence>
<dbReference type="GO" id="GO:0016020">
    <property type="term" value="C:membrane"/>
    <property type="evidence" value="ECO:0007669"/>
    <property type="project" value="UniProtKB-SubCell"/>
</dbReference>
<reference evidence="17 18" key="1">
    <citation type="journal article" date="2009" name="PLoS ONE">
        <title>The complete genome of Teredinibacter turnerae T7901: an intracellular endosymbiont of marine wood-boring bivalves (shipworms).</title>
        <authorList>
            <person name="Yang J.C."/>
            <person name="Madupu R."/>
            <person name="Durkin A.S."/>
            <person name="Ekborg N.A."/>
            <person name="Pedamallu C.S."/>
            <person name="Hostetler J.B."/>
            <person name="Radune D."/>
            <person name="Toms B.S."/>
            <person name="Henrissat B."/>
            <person name="Coutinho P.M."/>
            <person name="Schwarz S."/>
            <person name="Field L."/>
            <person name="Trindade-Silva A.E."/>
            <person name="Soares C.A.G."/>
            <person name="Elshahawi S."/>
            <person name="Hanora A."/>
            <person name="Schmidt E.W."/>
            <person name="Haygood M.G."/>
            <person name="Posfai J."/>
            <person name="Benner J."/>
            <person name="Madinger C."/>
            <person name="Nove J."/>
            <person name="Anton B."/>
            <person name="Chaudhary K."/>
            <person name="Foster J."/>
            <person name="Holman A."/>
            <person name="Kumar S."/>
            <person name="Lessard P.A."/>
            <person name="Luyten Y.A."/>
            <person name="Slatko B."/>
            <person name="Wood N."/>
            <person name="Wu B."/>
            <person name="Teplitski M."/>
            <person name="Mougous J.D."/>
            <person name="Ward N."/>
            <person name="Eisen J.A."/>
            <person name="Badger J.H."/>
            <person name="Distel D.L."/>
        </authorList>
    </citation>
    <scope>NUCLEOTIDE SEQUENCE [LARGE SCALE GENOMIC DNA]</scope>
    <source>
        <strain evidence="18">ATCC 39867 / T7901</strain>
    </source>
</reference>
<dbReference type="InterPro" id="IPR001734">
    <property type="entry name" value="Na/solute_symporter"/>
</dbReference>
<dbReference type="InterPro" id="IPR038377">
    <property type="entry name" value="Na/Glc_symporter_sf"/>
</dbReference>
<keyword evidence="5" id="KW-0597">Phosphoprotein</keyword>
<dbReference type="GO" id="GO:0005524">
    <property type="term" value="F:ATP binding"/>
    <property type="evidence" value="ECO:0007669"/>
    <property type="project" value="UniProtKB-KW"/>
</dbReference>
<keyword evidence="12" id="KW-0902">Two-component regulatory system</keyword>
<dbReference type="SMART" id="SM00091">
    <property type="entry name" value="PAS"/>
    <property type="match status" value="1"/>
</dbReference>
<dbReference type="GO" id="GO:0000155">
    <property type="term" value="F:phosphorelay sensor kinase activity"/>
    <property type="evidence" value="ECO:0007669"/>
    <property type="project" value="InterPro"/>
</dbReference>
<evidence type="ECO:0000256" key="10">
    <source>
        <dbReference type="ARBA" id="ARBA00022840"/>
    </source>
</evidence>
<feature type="transmembrane region" description="Helical" evidence="14">
    <location>
        <begin position="377"/>
        <end position="395"/>
    </location>
</feature>
<dbReference type="SMART" id="SM00388">
    <property type="entry name" value="HisKA"/>
    <property type="match status" value="1"/>
</dbReference>
<dbReference type="EC" id="2.7.13.3" evidence="4"/>
<dbReference type="SUPFAM" id="SSF55874">
    <property type="entry name" value="ATPase domain of HSP90 chaperone/DNA topoisomerase II/histidine kinase"/>
    <property type="match status" value="1"/>
</dbReference>
<dbReference type="PROSITE" id="PS50109">
    <property type="entry name" value="HIS_KIN"/>
    <property type="match status" value="1"/>
</dbReference>
<dbReference type="NCBIfam" id="TIGR00229">
    <property type="entry name" value="sensory_box"/>
    <property type="match status" value="1"/>
</dbReference>
<dbReference type="InterPro" id="IPR013656">
    <property type="entry name" value="PAS_4"/>
</dbReference>
<dbReference type="KEGG" id="ttu:TERTU_0572"/>
<dbReference type="Gene3D" id="1.20.1730.10">
    <property type="entry name" value="Sodium/glucose cotransporter"/>
    <property type="match status" value="1"/>
</dbReference>
<dbReference type="CDD" id="cd00075">
    <property type="entry name" value="HATPase"/>
    <property type="match status" value="1"/>
</dbReference>
<dbReference type="Pfam" id="PF02518">
    <property type="entry name" value="HATPase_c"/>
    <property type="match status" value="1"/>
</dbReference>
<keyword evidence="11 14" id="KW-1133">Transmembrane helix</keyword>
<dbReference type="InterPro" id="IPR003661">
    <property type="entry name" value="HisK_dim/P_dom"/>
</dbReference>
<dbReference type="InterPro" id="IPR005467">
    <property type="entry name" value="His_kinase_dom"/>
</dbReference>
<evidence type="ECO:0000256" key="7">
    <source>
        <dbReference type="ARBA" id="ARBA00022692"/>
    </source>
</evidence>
<feature type="transmembrane region" description="Helical" evidence="14">
    <location>
        <begin position="65"/>
        <end position="87"/>
    </location>
</feature>
<evidence type="ECO:0000313" key="17">
    <source>
        <dbReference type="EMBL" id="ACR12925.1"/>
    </source>
</evidence>
<name>C5BN68_TERTT</name>
<feature type="transmembrane region" description="Helical" evidence="14">
    <location>
        <begin position="6"/>
        <end position="27"/>
    </location>
</feature>
<keyword evidence="13 14" id="KW-0472">Membrane</keyword>
<keyword evidence="7 14" id="KW-0812">Transmembrane</keyword>
<dbReference type="Pfam" id="PF00512">
    <property type="entry name" value="HisKA"/>
    <property type="match status" value="1"/>
</dbReference>
<dbReference type="CDD" id="cd00082">
    <property type="entry name" value="HisKA"/>
    <property type="match status" value="1"/>
</dbReference>
<accession>C5BN68</accession>
<keyword evidence="18" id="KW-1185">Reference proteome</keyword>
<dbReference type="GO" id="GO:0022857">
    <property type="term" value="F:transmembrane transporter activity"/>
    <property type="evidence" value="ECO:0007669"/>
    <property type="project" value="InterPro"/>
</dbReference>
<evidence type="ECO:0000256" key="13">
    <source>
        <dbReference type="ARBA" id="ARBA00023136"/>
    </source>
</evidence>
<feature type="transmembrane region" description="Helical" evidence="14">
    <location>
        <begin position="195"/>
        <end position="218"/>
    </location>
</feature>
<dbReference type="SMART" id="SM00387">
    <property type="entry name" value="HATPase_c"/>
    <property type="match status" value="1"/>
</dbReference>
<evidence type="ECO:0000259" key="16">
    <source>
        <dbReference type="PROSITE" id="PS50112"/>
    </source>
</evidence>
<feature type="transmembrane region" description="Helical" evidence="14">
    <location>
        <begin position="435"/>
        <end position="461"/>
    </location>
</feature>
<dbReference type="EMBL" id="CP001614">
    <property type="protein sequence ID" value="ACR12925.1"/>
    <property type="molecule type" value="Genomic_DNA"/>
</dbReference>
<dbReference type="PANTHER" id="PTHR43065">
    <property type="entry name" value="SENSOR HISTIDINE KINASE"/>
    <property type="match status" value="1"/>
</dbReference>
<dbReference type="CDD" id="cd00130">
    <property type="entry name" value="PAS"/>
    <property type="match status" value="1"/>
</dbReference>
<evidence type="ECO:0000256" key="6">
    <source>
        <dbReference type="ARBA" id="ARBA00022679"/>
    </source>
</evidence>
<comment type="subcellular location">
    <subcellularLocation>
        <location evidence="2">Membrane</location>
        <topology evidence="2">Multi-pass membrane protein</topology>
    </subcellularLocation>
</comment>
<dbReference type="InterPro" id="IPR003594">
    <property type="entry name" value="HATPase_dom"/>
</dbReference>
<feature type="transmembrane region" description="Helical" evidence="14">
    <location>
        <begin position="165"/>
        <end position="183"/>
    </location>
</feature>
<evidence type="ECO:0000256" key="4">
    <source>
        <dbReference type="ARBA" id="ARBA00012438"/>
    </source>
</evidence>
<evidence type="ECO:0000256" key="12">
    <source>
        <dbReference type="ARBA" id="ARBA00023012"/>
    </source>
</evidence>
<keyword evidence="9 17" id="KW-0418">Kinase</keyword>
<dbReference type="PRINTS" id="PR00344">
    <property type="entry name" value="BCTRLSENSOR"/>
</dbReference>
<dbReference type="eggNOG" id="COG0591">
    <property type="taxonomic scope" value="Bacteria"/>
</dbReference>
<dbReference type="SUPFAM" id="SSF47384">
    <property type="entry name" value="Homodimeric domain of signal transducing histidine kinase"/>
    <property type="match status" value="1"/>
</dbReference>
<feature type="transmembrane region" description="Helical" evidence="14">
    <location>
        <begin position="330"/>
        <end position="356"/>
    </location>
</feature>
<dbReference type="InterPro" id="IPR036890">
    <property type="entry name" value="HATPase_C_sf"/>
</dbReference>
<dbReference type="PROSITE" id="PS50283">
    <property type="entry name" value="NA_SOLUT_SYMP_3"/>
    <property type="match status" value="1"/>
</dbReference>
<dbReference type="AlphaFoldDB" id="C5BN68"/>
<dbReference type="InterPro" id="IPR004358">
    <property type="entry name" value="Sig_transdc_His_kin-like_C"/>
</dbReference>
<feature type="transmembrane region" description="Helical" evidence="14">
    <location>
        <begin position="281"/>
        <end position="304"/>
    </location>
</feature>
<dbReference type="Gene3D" id="3.30.450.20">
    <property type="entry name" value="PAS domain"/>
    <property type="match status" value="1"/>
</dbReference>
<proteinExistence type="inferred from homology"/>